<gene>
    <name evidence="8" type="ORF">JSE7799_00749</name>
</gene>
<dbReference type="OrthoDB" id="9812899at2"/>
<name>A0A0M7B8C1_9RHOB</name>
<evidence type="ECO:0000313" key="8">
    <source>
        <dbReference type="EMBL" id="CUH26750.1"/>
    </source>
</evidence>
<feature type="transmembrane region" description="Helical" evidence="6">
    <location>
        <begin position="37"/>
        <end position="57"/>
    </location>
</feature>
<accession>A0A0M7B8C1</accession>
<dbReference type="GO" id="GO:0016020">
    <property type="term" value="C:membrane"/>
    <property type="evidence" value="ECO:0007669"/>
    <property type="project" value="UniProtKB-SubCell"/>
</dbReference>
<protein>
    <submittedName>
        <fullName evidence="8">Carboxylate/amino acid/amine transporter</fullName>
    </submittedName>
</protein>
<dbReference type="EMBL" id="CYPR01000043">
    <property type="protein sequence ID" value="CUH26750.1"/>
    <property type="molecule type" value="Genomic_DNA"/>
</dbReference>
<keyword evidence="3 6" id="KW-0812">Transmembrane</keyword>
<keyword evidence="5 6" id="KW-0472">Membrane</keyword>
<feature type="transmembrane region" description="Helical" evidence="6">
    <location>
        <begin position="175"/>
        <end position="197"/>
    </location>
</feature>
<sequence length="305" mass="31953">MQNRPLLAAAFILAGTAIVSFVDQFIRVIAEQSSLWTFHALRSAMILAVAGAWLAVTGDRVAVHRWRAVIARSIILSTALIIYFGALGFLSVAEAAAGLFTAPIWVLILSVGLFRLRIGPVRVAAVLMGFAGVLLVLSPDADGLNLWVFAPVLGGAFYALGAIATREWCGPETALALVLGSFAALGLWGLGGIAVLSLFDGGAGFLGQGWITPTAEVLFWCVVQAIGSLVAVFFLTRGYQSADASIVSVFEYAVLAFSALFGWLVWGDLLPPLGLLGLALIAAAGSLIVLRGRNGAPDPDATTRR</sequence>
<feature type="transmembrane region" description="Helical" evidence="6">
    <location>
        <begin position="272"/>
        <end position="290"/>
    </location>
</feature>
<dbReference type="STRING" id="313367.JSE7799_00749"/>
<dbReference type="PANTHER" id="PTHR22911:SF6">
    <property type="entry name" value="SOLUTE CARRIER FAMILY 35 MEMBER G1"/>
    <property type="match status" value="1"/>
</dbReference>
<dbReference type="InterPro" id="IPR037185">
    <property type="entry name" value="EmrE-like"/>
</dbReference>
<dbReference type="Pfam" id="PF00892">
    <property type="entry name" value="EamA"/>
    <property type="match status" value="1"/>
</dbReference>
<feature type="transmembrane region" description="Helical" evidence="6">
    <location>
        <begin position="247"/>
        <end position="266"/>
    </location>
</feature>
<feature type="transmembrane region" description="Helical" evidence="6">
    <location>
        <begin position="121"/>
        <end position="138"/>
    </location>
</feature>
<reference evidence="8 9" key="1">
    <citation type="submission" date="2015-09" db="EMBL/GenBank/DDBJ databases">
        <authorList>
            <person name="Jackson K.R."/>
            <person name="Lunt B.L."/>
            <person name="Fisher J.N.B."/>
            <person name="Gardner A.V."/>
            <person name="Bailey M.E."/>
            <person name="Deus L.M."/>
            <person name="Earl A.S."/>
            <person name="Gibby P.D."/>
            <person name="Hartmann K.A."/>
            <person name="Liu J.E."/>
            <person name="Manci A.M."/>
            <person name="Nielsen D.A."/>
            <person name="Solomon M.B."/>
            <person name="Breakwell D.P."/>
            <person name="Burnett S.H."/>
            <person name="Grose J.H."/>
        </authorList>
    </citation>
    <scope>NUCLEOTIDE SEQUENCE [LARGE SCALE GENOMIC DNA]</scope>
    <source>
        <strain evidence="8 9">CECT 7799</strain>
    </source>
</reference>
<dbReference type="Proteomes" id="UP000049455">
    <property type="component" value="Unassembled WGS sequence"/>
</dbReference>
<comment type="subcellular location">
    <subcellularLocation>
        <location evidence="1">Membrane</location>
        <topology evidence="1">Multi-pass membrane protein</topology>
    </subcellularLocation>
</comment>
<keyword evidence="4 6" id="KW-1133">Transmembrane helix</keyword>
<dbReference type="RefSeq" id="WP_055662412.1">
    <property type="nucleotide sequence ID" value="NZ_CYPR01000043.1"/>
</dbReference>
<organism evidence="8 9">
    <name type="scientific">Jannaschia seosinensis</name>
    <dbReference type="NCBI Taxonomy" id="313367"/>
    <lineage>
        <taxon>Bacteria</taxon>
        <taxon>Pseudomonadati</taxon>
        <taxon>Pseudomonadota</taxon>
        <taxon>Alphaproteobacteria</taxon>
        <taxon>Rhodobacterales</taxon>
        <taxon>Roseobacteraceae</taxon>
        <taxon>Jannaschia</taxon>
    </lineage>
</organism>
<comment type="similarity">
    <text evidence="2">Belongs to the drug/metabolite transporter (DMT) superfamily. 10 TMS drug/metabolite exporter (DME) (TC 2.A.7.3) family.</text>
</comment>
<evidence type="ECO:0000256" key="3">
    <source>
        <dbReference type="ARBA" id="ARBA00022692"/>
    </source>
</evidence>
<feature type="transmembrane region" description="Helical" evidence="6">
    <location>
        <begin position="69"/>
        <end position="89"/>
    </location>
</feature>
<evidence type="ECO:0000256" key="5">
    <source>
        <dbReference type="ARBA" id="ARBA00023136"/>
    </source>
</evidence>
<feature type="transmembrane region" description="Helical" evidence="6">
    <location>
        <begin position="144"/>
        <end position="163"/>
    </location>
</feature>
<dbReference type="PANTHER" id="PTHR22911">
    <property type="entry name" value="ACYL-MALONYL CONDENSING ENZYME-RELATED"/>
    <property type="match status" value="1"/>
</dbReference>
<evidence type="ECO:0000313" key="9">
    <source>
        <dbReference type="Proteomes" id="UP000049455"/>
    </source>
</evidence>
<dbReference type="SUPFAM" id="SSF103481">
    <property type="entry name" value="Multidrug resistance efflux transporter EmrE"/>
    <property type="match status" value="2"/>
</dbReference>
<evidence type="ECO:0000256" key="1">
    <source>
        <dbReference type="ARBA" id="ARBA00004141"/>
    </source>
</evidence>
<evidence type="ECO:0000256" key="6">
    <source>
        <dbReference type="SAM" id="Phobius"/>
    </source>
</evidence>
<proteinExistence type="inferred from homology"/>
<keyword evidence="9" id="KW-1185">Reference proteome</keyword>
<dbReference type="AlphaFoldDB" id="A0A0M7B8C1"/>
<evidence type="ECO:0000259" key="7">
    <source>
        <dbReference type="Pfam" id="PF00892"/>
    </source>
</evidence>
<feature type="transmembrane region" description="Helical" evidence="6">
    <location>
        <begin position="217"/>
        <end position="235"/>
    </location>
</feature>
<evidence type="ECO:0000256" key="2">
    <source>
        <dbReference type="ARBA" id="ARBA00009853"/>
    </source>
</evidence>
<feature type="domain" description="EamA" evidence="7">
    <location>
        <begin position="8"/>
        <end position="137"/>
    </location>
</feature>
<dbReference type="InterPro" id="IPR000620">
    <property type="entry name" value="EamA_dom"/>
</dbReference>
<feature type="transmembrane region" description="Helical" evidence="6">
    <location>
        <begin position="95"/>
        <end position="114"/>
    </location>
</feature>
<evidence type="ECO:0000256" key="4">
    <source>
        <dbReference type="ARBA" id="ARBA00022989"/>
    </source>
</evidence>